<comment type="caution">
    <text evidence="3">The sequence shown here is derived from an EMBL/GenBank/DDBJ whole genome shotgun (WGS) entry which is preliminary data.</text>
</comment>
<name>X1KWF9_9ZZZZ</name>
<evidence type="ECO:0000259" key="1">
    <source>
        <dbReference type="Pfam" id="PF20258"/>
    </source>
</evidence>
<feature type="domain" description="tRNA-specific 2-thiouridylase MnmA-like C-terminal" evidence="1">
    <location>
        <begin position="90"/>
        <end position="163"/>
    </location>
</feature>
<protein>
    <submittedName>
        <fullName evidence="3">Uncharacterized protein</fullName>
    </submittedName>
</protein>
<dbReference type="AlphaFoldDB" id="X1KWF9"/>
<dbReference type="Pfam" id="PF20259">
    <property type="entry name" value="tRNA_Me_trans_M"/>
    <property type="match status" value="1"/>
</dbReference>
<reference evidence="3" key="1">
    <citation type="journal article" date="2014" name="Front. Microbiol.">
        <title>High frequency of phylogenetically diverse reductive dehalogenase-homologous genes in deep subseafloor sedimentary metagenomes.</title>
        <authorList>
            <person name="Kawai M."/>
            <person name="Futagami T."/>
            <person name="Toyoda A."/>
            <person name="Takaki Y."/>
            <person name="Nishi S."/>
            <person name="Hori S."/>
            <person name="Arai W."/>
            <person name="Tsubouchi T."/>
            <person name="Morono Y."/>
            <person name="Uchiyama I."/>
            <person name="Ito T."/>
            <person name="Fujiyama A."/>
            <person name="Inagaki F."/>
            <person name="Takami H."/>
        </authorList>
    </citation>
    <scope>NUCLEOTIDE SEQUENCE</scope>
    <source>
        <strain evidence="3">Expedition CK06-06</strain>
    </source>
</reference>
<dbReference type="InterPro" id="IPR023382">
    <property type="entry name" value="MnmA-like_central_sf"/>
</dbReference>
<dbReference type="Gene3D" id="2.40.30.10">
    <property type="entry name" value="Translation factors"/>
    <property type="match status" value="1"/>
</dbReference>
<dbReference type="PANTHER" id="PTHR11933:SF5">
    <property type="entry name" value="MITOCHONDRIAL TRNA-SPECIFIC 2-THIOURIDYLASE 1"/>
    <property type="match status" value="1"/>
</dbReference>
<dbReference type="EMBL" id="BARV01006337">
    <property type="protein sequence ID" value="GAI11432.1"/>
    <property type="molecule type" value="Genomic_DNA"/>
</dbReference>
<organism evidence="3">
    <name type="scientific">marine sediment metagenome</name>
    <dbReference type="NCBI Taxonomy" id="412755"/>
    <lineage>
        <taxon>unclassified sequences</taxon>
        <taxon>metagenomes</taxon>
        <taxon>ecological metagenomes</taxon>
    </lineage>
</organism>
<proteinExistence type="predicted"/>
<sequence>MANKKESQDFCYIARQSLCPFLKEKIGEKQGLILDLKGNILSKHQGLHFFTLGQRKGIKLSGGPYFVAGWDKKKNSLFITKNKKTLYKKELFVFPYHSISEKRITKPIHAQVKTRYQQKLSQGYLIPEKRKLKIIFKKNIFAPCPGQFAVFYQKNRCLGGGRII</sequence>
<gene>
    <name evidence="3" type="ORF">S06H3_12974</name>
</gene>
<dbReference type="Pfam" id="PF20258">
    <property type="entry name" value="tRNA_Me_trans_C"/>
    <property type="match status" value="1"/>
</dbReference>
<dbReference type="GO" id="GO:0016783">
    <property type="term" value="F:sulfurtransferase activity"/>
    <property type="evidence" value="ECO:0007669"/>
    <property type="project" value="InterPro"/>
</dbReference>
<dbReference type="InterPro" id="IPR046884">
    <property type="entry name" value="MnmA-like_central"/>
</dbReference>
<dbReference type="Gene3D" id="2.30.30.280">
    <property type="entry name" value="Adenine nucleotide alpha hydrolases-like domains"/>
    <property type="match status" value="1"/>
</dbReference>
<evidence type="ECO:0000313" key="3">
    <source>
        <dbReference type="EMBL" id="GAI11432.1"/>
    </source>
</evidence>
<accession>X1KWF9</accession>
<feature type="domain" description="tRNA-specific 2-thiouridylase MnmA-like central" evidence="2">
    <location>
        <begin position="21"/>
        <end position="80"/>
    </location>
</feature>
<dbReference type="PANTHER" id="PTHR11933">
    <property type="entry name" value="TRNA 5-METHYLAMINOMETHYL-2-THIOURIDYLATE -METHYLTRANSFERASE"/>
    <property type="match status" value="1"/>
</dbReference>
<dbReference type="GO" id="GO:0002143">
    <property type="term" value="P:tRNA wobble position uridine thiolation"/>
    <property type="evidence" value="ECO:0007669"/>
    <property type="project" value="TreeGrafter"/>
</dbReference>
<dbReference type="InterPro" id="IPR046885">
    <property type="entry name" value="MnmA-like_C"/>
</dbReference>
<evidence type="ECO:0000259" key="2">
    <source>
        <dbReference type="Pfam" id="PF20259"/>
    </source>
</evidence>